<accession>A0ABS4J8A6</accession>
<protein>
    <submittedName>
        <fullName evidence="9">Two-component system sensor histidine kinase YesM</fullName>
        <ecNumber evidence="9">2.7.13.3</ecNumber>
    </submittedName>
</protein>
<evidence type="ECO:0000313" key="10">
    <source>
        <dbReference type="Proteomes" id="UP001519287"/>
    </source>
</evidence>
<evidence type="ECO:0000256" key="4">
    <source>
        <dbReference type="ARBA" id="ARBA00022679"/>
    </source>
</evidence>
<dbReference type="SUPFAM" id="SSF158472">
    <property type="entry name" value="HAMP domain-like"/>
    <property type="match status" value="1"/>
</dbReference>
<name>A0ABS4J8A6_9BACL</name>
<dbReference type="InterPro" id="IPR010559">
    <property type="entry name" value="Sig_transdc_His_kin_internal"/>
</dbReference>
<keyword evidence="5 9" id="KW-0418">Kinase</keyword>
<sequence>MKRDRHSKLFNNISLWNKLIVIFIILSLSIFIVGFNLTARLNRSYFENTINLTDTSLNQIKNNTIGKLNDWAKIIPIMINNKSVTQYINQSFQSDYEAYDSYMANIAPFLEIVNAENSVDYIKIYSNNPTIRTSMLTNNQISSLHNEPWYNESSISKYGYNWGLTKLGSFGQTPYYLNIFKEQFKDKSSKELKSVYAAFVNELKLFKLISEEAKVGNIVIILDKDNHILSSTERSMVGKTINDFELSIGYSNKLLAVHSNTIIKVNKKQYLFKFTTIDIDELSIADWKIVYMIPAESILSESKFIWYSSIFLCIICFTVSSLLVMTVSKNITTRVHALITKMRTVKEGNFDTEIDISGNDEIGVLERNFNDMVSRVSLLITEVYESDLKAKNAEIKHQKIQKMMREVEIISLQSQINPHYLFNTLETVRMELVIQKQRELADVIKAFADGFRTYVHDERKIYMLNDEMKLLQNFLLVQNYRHGNRIRFKVDIDESLYNCRIPKLILQPLLENAVFHGAEPKAGNSLVEVRVFRTANDIIATVYDNGVGMDNDEINRLRERIYGSEENENSWSNGGYSALRNVHSRISLMYGLQYGLSFESKKEEYSLFKINLPFSEKQTEGDEVV</sequence>
<proteinExistence type="predicted"/>
<dbReference type="PROSITE" id="PS50885">
    <property type="entry name" value="HAMP"/>
    <property type="match status" value="1"/>
</dbReference>
<dbReference type="RefSeq" id="WP_209978157.1">
    <property type="nucleotide sequence ID" value="NZ_JAGGLB010000043.1"/>
</dbReference>
<reference evidence="9 10" key="1">
    <citation type="submission" date="2021-03" db="EMBL/GenBank/DDBJ databases">
        <title>Genomic Encyclopedia of Type Strains, Phase IV (KMG-IV): sequencing the most valuable type-strain genomes for metagenomic binning, comparative biology and taxonomic classification.</title>
        <authorList>
            <person name="Goeker M."/>
        </authorList>
    </citation>
    <scope>NUCLEOTIDE SEQUENCE [LARGE SCALE GENOMIC DNA]</scope>
    <source>
        <strain evidence="9 10">DSM 26048</strain>
    </source>
</reference>
<keyword evidence="7" id="KW-0812">Transmembrane</keyword>
<evidence type="ECO:0000256" key="5">
    <source>
        <dbReference type="ARBA" id="ARBA00022777"/>
    </source>
</evidence>
<dbReference type="SUPFAM" id="SSF55874">
    <property type="entry name" value="ATPase domain of HSP90 chaperone/DNA topoisomerase II/histidine kinase"/>
    <property type="match status" value="1"/>
</dbReference>
<evidence type="ECO:0000256" key="2">
    <source>
        <dbReference type="ARBA" id="ARBA00022475"/>
    </source>
</evidence>
<feature type="transmembrane region" description="Helical" evidence="7">
    <location>
        <begin position="20"/>
        <end position="39"/>
    </location>
</feature>
<comment type="subcellular location">
    <subcellularLocation>
        <location evidence="1">Cell membrane</location>
        <topology evidence="1">Multi-pass membrane protein</topology>
    </subcellularLocation>
</comment>
<dbReference type="Pfam" id="PF06580">
    <property type="entry name" value="His_kinase"/>
    <property type="match status" value="1"/>
</dbReference>
<dbReference type="GO" id="GO:0004673">
    <property type="term" value="F:protein histidine kinase activity"/>
    <property type="evidence" value="ECO:0007669"/>
    <property type="project" value="UniProtKB-EC"/>
</dbReference>
<dbReference type="Pfam" id="PF02518">
    <property type="entry name" value="HATPase_c"/>
    <property type="match status" value="1"/>
</dbReference>
<dbReference type="EC" id="2.7.13.3" evidence="9"/>
<feature type="domain" description="HAMP" evidence="8">
    <location>
        <begin position="329"/>
        <end position="381"/>
    </location>
</feature>
<dbReference type="SMART" id="SM00304">
    <property type="entry name" value="HAMP"/>
    <property type="match status" value="1"/>
</dbReference>
<evidence type="ECO:0000256" key="3">
    <source>
        <dbReference type="ARBA" id="ARBA00022553"/>
    </source>
</evidence>
<feature type="transmembrane region" description="Helical" evidence="7">
    <location>
        <begin position="304"/>
        <end position="324"/>
    </location>
</feature>
<dbReference type="PANTHER" id="PTHR34220">
    <property type="entry name" value="SENSOR HISTIDINE KINASE YPDA"/>
    <property type="match status" value="1"/>
</dbReference>
<evidence type="ECO:0000256" key="7">
    <source>
        <dbReference type="SAM" id="Phobius"/>
    </source>
</evidence>
<dbReference type="PANTHER" id="PTHR34220:SF7">
    <property type="entry name" value="SENSOR HISTIDINE KINASE YPDA"/>
    <property type="match status" value="1"/>
</dbReference>
<gene>
    <name evidence="9" type="ORF">J2Z66_007722</name>
</gene>
<organism evidence="9 10">
    <name type="scientific">Paenibacillus eucommiae</name>
    <dbReference type="NCBI Taxonomy" id="1355755"/>
    <lineage>
        <taxon>Bacteria</taxon>
        <taxon>Bacillati</taxon>
        <taxon>Bacillota</taxon>
        <taxon>Bacilli</taxon>
        <taxon>Bacillales</taxon>
        <taxon>Paenibacillaceae</taxon>
        <taxon>Paenibacillus</taxon>
    </lineage>
</organism>
<dbReference type="Proteomes" id="UP001519287">
    <property type="component" value="Unassembled WGS sequence"/>
</dbReference>
<dbReference type="Gene3D" id="6.10.340.10">
    <property type="match status" value="1"/>
</dbReference>
<dbReference type="EMBL" id="JAGGLB010000043">
    <property type="protein sequence ID" value="MBP1996078.1"/>
    <property type="molecule type" value="Genomic_DNA"/>
</dbReference>
<dbReference type="CDD" id="cd06225">
    <property type="entry name" value="HAMP"/>
    <property type="match status" value="1"/>
</dbReference>
<keyword evidence="6 7" id="KW-0472">Membrane</keyword>
<dbReference type="InterPro" id="IPR036890">
    <property type="entry name" value="HATPase_C_sf"/>
</dbReference>
<comment type="caution">
    <text evidence="9">The sequence shown here is derived from an EMBL/GenBank/DDBJ whole genome shotgun (WGS) entry which is preliminary data.</text>
</comment>
<keyword evidence="10" id="KW-1185">Reference proteome</keyword>
<keyword evidence="3" id="KW-0597">Phosphoprotein</keyword>
<keyword evidence="7" id="KW-1133">Transmembrane helix</keyword>
<evidence type="ECO:0000259" key="8">
    <source>
        <dbReference type="PROSITE" id="PS50885"/>
    </source>
</evidence>
<dbReference type="Pfam" id="PF00672">
    <property type="entry name" value="HAMP"/>
    <property type="match status" value="1"/>
</dbReference>
<keyword evidence="2" id="KW-1003">Cell membrane</keyword>
<dbReference type="InterPro" id="IPR003660">
    <property type="entry name" value="HAMP_dom"/>
</dbReference>
<evidence type="ECO:0000313" key="9">
    <source>
        <dbReference type="EMBL" id="MBP1996078.1"/>
    </source>
</evidence>
<dbReference type="Gene3D" id="3.30.565.10">
    <property type="entry name" value="Histidine kinase-like ATPase, C-terminal domain"/>
    <property type="match status" value="1"/>
</dbReference>
<evidence type="ECO:0000256" key="6">
    <source>
        <dbReference type="ARBA" id="ARBA00023136"/>
    </source>
</evidence>
<evidence type="ECO:0000256" key="1">
    <source>
        <dbReference type="ARBA" id="ARBA00004651"/>
    </source>
</evidence>
<keyword evidence="4 9" id="KW-0808">Transferase</keyword>
<dbReference type="InterPro" id="IPR003594">
    <property type="entry name" value="HATPase_dom"/>
</dbReference>
<dbReference type="Gene3D" id="3.30.450.20">
    <property type="entry name" value="PAS domain"/>
    <property type="match status" value="1"/>
</dbReference>
<dbReference type="InterPro" id="IPR050640">
    <property type="entry name" value="Bact_2-comp_sensor_kinase"/>
</dbReference>